<dbReference type="AlphaFoldDB" id="A7RHF9"/>
<proteinExistence type="predicted"/>
<evidence type="ECO:0000256" key="3">
    <source>
        <dbReference type="PROSITE-ProRule" id="PRU00221"/>
    </source>
</evidence>
<feature type="repeat" description="WD" evidence="3">
    <location>
        <begin position="230"/>
        <end position="262"/>
    </location>
</feature>
<dbReference type="PROSITE" id="PS50082">
    <property type="entry name" value="WD_REPEATS_2"/>
    <property type="match status" value="4"/>
</dbReference>
<dbReference type="Pfam" id="PF00400">
    <property type="entry name" value="WD40"/>
    <property type="match status" value="4"/>
</dbReference>
<sequence>MIEEKTKPHYPESFGKVSSHWKLIRDSVKKGPAEDLKVVDKKQPRNVGHGVHPLRNIPSEEGIETVVYNSFNGNYVCISPEGEVTLCLPSGYKEGFNKYLSQPICGVVYAAKTRQFVGWGKDENIKVFQQNFKVISVTSTVSQIHCGIFNDSTNEIITGGTGNITCWSFRYGAKFLLQRKVITEQIPKSCIISHMCLEDTPSRTQRSFAAYDNNIIAHTLLDGTCVAHYKDLHSREITAVLFFNPLKYLITAARDGSIKVWDDTGNVKIIFIGHLKAVNTLAIYPFGSYIMSGSSDNTIRVWSLDMSDEVNRIHTNQPNSSLVLQVPGRMVCICSDATVRLISPGSGACVTTLLVPGMQTIADVTCAAADNLLFALLVNGAILKASTLTNPCKIMEEWKKEDTGGEDFPSTCNCLCLYEYVVEDKLENDAWGGLVSNLQSRQSSYDRTLLLGGCAHREEVVAMVANPTVDQVISAGMDNSIKVWRLFPFAEEALAPLMTFYCQETPRHLSVAHHRLCVALHEPATASYNIVVFKTTQKDRFDHNNDNDHTDEITGVASCPKMRLFASCGLDGSLRIWDEANNLLRVITLNATPTSLSFCSQKGDLLVGIGNHLHKIEYATCK</sequence>
<dbReference type="SMART" id="SM00320">
    <property type="entry name" value="WD40"/>
    <property type="match status" value="5"/>
</dbReference>
<protein>
    <submittedName>
        <fullName evidence="4">Uncharacterized protein</fullName>
    </submittedName>
</protein>
<keyword evidence="5" id="KW-1185">Reference proteome</keyword>
<dbReference type="PRINTS" id="PR00320">
    <property type="entry name" value="GPROTEINBRPT"/>
</dbReference>
<evidence type="ECO:0000256" key="1">
    <source>
        <dbReference type="ARBA" id="ARBA00022574"/>
    </source>
</evidence>
<dbReference type="STRING" id="45351.A7RHF9"/>
<dbReference type="EMBL" id="DS469510">
    <property type="protein sequence ID" value="EDO49220.1"/>
    <property type="molecule type" value="Genomic_DNA"/>
</dbReference>
<dbReference type="OMA" id="ELWWSIM"/>
<dbReference type="InterPro" id="IPR036322">
    <property type="entry name" value="WD40_repeat_dom_sf"/>
</dbReference>
<feature type="repeat" description="WD" evidence="3">
    <location>
        <begin position="453"/>
        <end position="486"/>
    </location>
</feature>
<evidence type="ECO:0000313" key="5">
    <source>
        <dbReference type="Proteomes" id="UP000001593"/>
    </source>
</evidence>
<reference evidence="4 5" key="1">
    <citation type="journal article" date="2007" name="Science">
        <title>Sea anemone genome reveals ancestral eumetazoan gene repertoire and genomic organization.</title>
        <authorList>
            <person name="Putnam N.H."/>
            <person name="Srivastava M."/>
            <person name="Hellsten U."/>
            <person name="Dirks B."/>
            <person name="Chapman J."/>
            <person name="Salamov A."/>
            <person name="Terry A."/>
            <person name="Shapiro H."/>
            <person name="Lindquist E."/>
            <person name="Kapitonov V.V."/>
            <person name="Jurka J."/>
            <person name="Genikhovich G."/>
            <person name="Grigoriev I.V."/>
            <person name="Lucas S.M."/>
            <person name="Steele R.E."/>
            <person name="Finnerty J.R."/>
            <person name="Technau U."/>
            <person name="Martindale M.Q."/>
            <person name="Rokhsar D.S."/>
        </authorList>
    </citation>
    <scope>NUCLEOTIDE SEQUENCE [LARGE SCALE GENOMIC DNA]</scope>
    <source>
        <strain evidence="5">CH2 X CH6</strain>
    </source>
</reference>
<feature type="repeat" description="WD" evidence="3">
    <location>
        <begin position="546"/>
        <end position="578"/>
    </location>
</feature>
<keyword evidence="1 3" id="KW-0853">WD repeat</keyword>
<dbReference type="InterPro" id="IPR015943">
    <property type="entry name" value="WD40/YVTN_repeat-like_dom_sf"/>
</dbReference>
<dbReference type="InParanoid" id="A7RHF9"/>
<feature type="repeat" description="WD" evidence="3">
    <location>
        <begin position="271"/>
        <end position="312"/>
    </location>
</feature>
<organism evidence="4 5">
    <name type="scientific">Nematostella vectensis</name>
    <name type="common">Starlet sea anemone</name>
    <dbReference type="NCBI Taxonomy" id="45351"/>
    <lineage>
        <taxon>Eukaryota</taxon>
        <taxon>Metazoa</taxon>
        <taxon>Cnidaria</taxon>
        <taxon>Anthozoa</taxon>
        <taxon>Hexacorallia</taxon>
        <taxon>Actiniaria</taxon>
        <taxon>Edwardsiidae</taxon>
        <taxon>Nematostella</taxon>
    </lineage>
</organism>
<dbReference type="InterPro" id="IPR020472">
    <property type="entry name" value="WD40_PAC1"/>
</dbReference>
<dbReference type="Proteomes" id="UP000001593">
    <property type="component" value="Unassembled WGS sequence"/>
</dbReference>
<dbReference type="PANTHER" id="PTHR45532:SF1">
    <property type="entry name" value="WD REPEAT-CONTAINING PROTEIN 97"/>
    <property type="match status" value="1"/>
</dbReference>
<evidence type="ECO:0000313" key="4">
    <source>
        <dbReference type="EMBL" id="EDO49220.1"/>
    </source>
</evidence>
<dbReference type="PANTHER" id="PTHR45532">
    <property type="entry name" value="WD REPEAT-CONTAINING PROTEIN 97"/>
    <property type="match status" value="1"/>
</dbReference>
<accession>A7RHF9</accession>
<name>A7RHF9_NEMVE</name>
<keyword evidence="2" id="KW-0677">Repeat</keyword>
<gene>
    <name evidence="4" type="ORF">NEMVEDRAFT_v1g81567</name>
</gene>
<dbReference type="InterPro" id="IPR001680">
    <property type="entry name" value="WD40_rpt"/>
</dbReference>
<dbReference type="Gene3D" id="2.130.10.10">
    <property type="entry name" value="YVTN repeat-like/Quinoprotein amine dehydrogenase"/>
    <property type="match status" value="2"/>
</dbReference>
<dbReference type="PhylomeDB" id="A7RHF9"/>
<dbReference type="SUPFAM" id="SSF50978">
    <property type="entry name" value="WD40 repeat-like"/>
    <property type="match status" value="1"/>
</dbReference>
<dbReference type="PROSITE" id="PS50294">
    <property type="entry name" value="WD_REPEATS_REGION"/>
    <property type="match status" value="4"/>
</dbReference>
<dbReference type="eggNOG" id="KOG0267">
    <property type="taxonomic scope" value="Eukaryota"/>
</dbReference>
<evidence type="ECO:0000256" key="2">
    <source>
        <dbReference type="ARBA" id="ARBA00022737"/>
    </source>
</evidence>
<dbReference type="HOGENOM" id="CLU_010617_0_0_1"/>